<feature type="region of interest" description="Disordered" evidence="1">
    <location>
        <begin position="148"/>
        <end position="222"/>
    </location>
</feature>
<keyword evidence="2" id="KW-1133">Transmembrane helix</keyword>
<feature type="region of interest" description="Disordered" evidence="1">
    <location>
        <begin position="279"/>
        <end position="398"/>
    </location>
</feature>
<proteinExistence type="predicted"/>
<comment type="caution">
    <text evidence="3">The sequence shown here is derived from an EMBL/GenBank/DDBJ whole genome shotgun (WGS) entry which is preliminary data.</text>
</comment>
<organism evidence="3 4">
    <name type="scientific">Ancylostoma ceylanicum</name>
    <dbReference type="NCBI Taxonomy" id="53326"/>
    <lineage>
        <taxon>Eukaryota</taxon>
        <taxon>Metazoa</taxon>
        <taxon>Ecdysozoa</taxon>
        <taxon>Nematoda</taxon>
        <taxon>Chromadorea</taxon>
        <taxon>Rhabditida</taxon>
        <taxon>Rhabditina</taxon>
        <taxon>Rhabditomorpha</taxon>
        <taxon>Strongyloidea</taxon>
        <taxon>Ancylostomatidae</taxon>
        <taxon>Ancylostomatinae</taxon>
        <taxon>Ancylostoma</taxon>
    </lineage>
</organism>
<keyword evidence="2" id="KW-0812">Transmembrane</keyword>
<feature type="compositionally biased region" description="Basic and acidic residues" evidence="1">
    <location>
        <begin position="375"/>
        <end position="386"/>
    </location>
</feature>
<evidence type="ECO:0000256" key="1">
    <source>
        <dbReference type="SAM" id="MobiDB-lite"/>
    </source>
</evidence>
<keyword evidence="4" id="KW-1185">Reference proteome</keyword>
<dbReference type="OrthoDB" id="5877856at2759"/>
<dbReference type="Proteomes" id="UP000024635">
    <property type="component" value="Unassembled WGS sequence"/>
</dbReference>
<keyword evidence="2" id="KW-0472">Membrane</keyword>
<evidence type="ECO:0000313" key="3">
    <source>
        <dbReference type="EMBL" id="EYC10310.1"/>
    </source>
</evidence>
<dbReference type="EMBL" id="JARK01001392">
    <property type="protein sequence ID" value="EYC10310.1"/>
    <property type="molecule type" value="Genomic_DNA"/>
</dbReference>
<accession>A0A016U568</accession>
<dbReference type="AlphaFoldDB" id="A0A016U568"/>
<evidence type="ECO:0000313" key="4">
    <source>
        <dbReference type="Proteomes" id="UP000024635"/>
    </source>
</evidence>
<name>A0A016U568_9BILA</name>
<feature type="compositionally biased region" description="Polar residues" evidence="1">
    <location>
        <begin position="158"/>
        <end position="184"/>
    </location>
</feature>
<gene>
    <name evidence="3" type="primary">Acey_s0056.g2673</name>
    <name evidence="3" type="ORF">Y032_0056g2673</name>
</gene>
<evidence type="ECO:0000256" key="2">
    <source>
        <dbReference type="SAM" id="Phobius"/>
    </source>
</evidence>
<sequence length="398" mass="42900">MIAALHHLWIAPKQSSSLLISRICRRCAQNEQAILFEGPTNPIVNGIPMIIVIFTALAVVLIQFIFFCNKKDRSLKSEHGRGAVAVPSPDSRPSPDVAGSASGSKGSKAAISDSASGVRPTQESLETSPAYVEEEEVWEVAGELADEARAGSVPVRSVTKTQADSQRSVQGTPGSSKARTTPSEKQGKALKEASAPQAETPSEGEKKTTTTDPKTSRLAQAEAEDMWRTFKKLEETQPDLIDYTSLVADPVLDENEADEQKEHKAGSLGDLLLQLKWAKAARAQAETSPKRPVEAPPPEAQAADVLDNQFAELLPGLVPSKPPNKPPTNFARKSSNPSSKKFSSSKQPQPNLQSPKTRSKKGQVAQKGPKQAMESGKKNVRGSEKKSSKKKSSKRKRK</sequence>
<feature type="compositionally biased region" description="Basic residues" evidence="1">
    <location>
        <begin position="387"/>
        <end position="398"/>
    </location>
</feature>
<reference evidence="4" key="1">
    <citation type="journal article" date="2015" name="Nat. Genet.">
        <title>The genome and transcriptome of the zoonotic hookworm Ancylostoma ceylanicum identify infection-specific gene families.</title>
        <authorList>
            <person name="Schwarz E.M."/>
            <person name="Hu Y."/>
            <person name="Antoshechkin I."/>
            <person name="Miller M.M."/>
            <person name="Sternberg P.W."/>
            <person name="Aroian R.V."/>
        </authorList>
    </citation>
    <scope>NUCLEOTIDE SEQUENCE</scope>
    <source>
        <strain evidence="4">HY135</strain>
    </source>
</reference>
<feature type="compositionally biased region" description="Low complexity" evidence="1">
    <location>
        <begin position="83"/>
        <end position="117"/>
    </location>
</feature>
<feature type="region of interest" description="Disordered" evidence="1">
    <location>
        <begin position="78"/>
        <end position="133"/>
    </location>
</feature>
<feature type="transmembrane region" description="Helical" evidence="2">
    <location>
        <begin position="46"/>
        <end position="67"/>
    </location>
</feature>
<protein>
    <submittedName>
        <fullName evidence="3">Uncharacterized protein</fullName>
    </submittedName>
</protein>
<feature type="compositionally biased region" description="Low complexity" evidence="1">
    <location>
        <begin position="333"/>
        <end position="351"/>
    </location>
</feature>